<reference evidence="2 3" key="1">
    <citation type="submission" date="2020-08" db="EMBL/GenBank/DDBJ databases">
        <title>Genome public.</title>
        <authorList>
            <person name="Liu C."/>
            <person name="Sun Q."/>
        </authorList>
    </citation>
    <scope>NUCLEOTIDE SEQUENCE [LARGE SCALE GENOMIC DNA]</scope>
    <source>
        <strain evidence="2 3">NSJ-27</strain>
    </source>
</reference>
<dbReference type="Proteomes" id="UP000649151">
    <property type="component" value="Unassembled WGS sequence"/>
</dbReference>
<name>A0ABR7ISV4_9CLOT</name>
<feature type="domain" description="Integrase catalytic" evidence="1">
    <location>
        <begin position="9"/>
        <end position="66"/>
    </location>
</feature>
<gene>
    <name evidence="2" type="ORF">H8Z77_09335</name>
</gene>
<dbReference type="Pfam" id="PF13683">
    <property type="entry name" value="rve_3"/>
    <property type="match status" value="1"/>
</dbReference>
<organism evidence="2 3">
    <name type="scientific">Clostridium facile</name>
    <dbReference type="NCBI Taxonomy" id="2763035"/>
    <lineage>
        <taxon>Bacteria</taxon>
        <taxon>Bacillati</taxon>
        <taxon>Bacillota</taxon>
        <taxon>Clostridia</taxon>
        <taxon>Eubacteriales</taxon>
        <taxon>Clostridiaceae</taxon>
        <taxon>Clostridium</taxon>
    </lineage>
</organism>
<protein>
    <submittedName>
        <fullName evidence="2">Transposase</fullName>
    </submittedName>
</protein>
<dbReference type="InterPro" id="IPR012337">
    <property type="entry name" value="RNaseH-like_sf"/>
</dbReference>
<dbReference type="InterPro" id="IPR001584">
    <property type="entry name" value="Integrase_cat-core"/>
</dbReference>
<evidence type="ECO:0000313" key="3">
    <source>
        <dbReference type="Proteomes" id="UP000649151"/>
    </source>
</evidence>
<dbReference type="SUPFAM" id="SSF53098">
    <property type="entry name" value="Ribonuclease H-like"/>
    <property type="match status" value="1"/>
</dbReference>
<proteinExistence type="predicted"/>
<sequence length="67" mass="7868">MNTITILRSMSREGTPTDNPIIEARNGWMKEVLYLDFRLATTDDVHLLLDRYVYYFNNRRPADAVGF</sequence>
<comment type="caution">
    <text evidence="2">The sequence shown here is derived from an EMBL/GenBank/DDBJ whole genome shotgun (WGS) entry which is preliminary data.</text>
</comment>
<dbReference type="EMBL" id="JACOQK010000001">
    <property type="protein sequence ID" value="MBC5788215.1"/>
    <property type="molecule type" value="Genomic_DNA"/>
</dbReference>
<evidence type="ECO:0000259" key="1">
    <source>
        <dbReference type="Pfam" id="PF13683"/>
    </source>
</evidence>
<keyword evidence="3" id="KW-1185">Reference proteome</keyword>
<evidence type="ECO:0000313" key="2">
    <source>
        <dbReference type="EMBL" id="MBC5788215.1"/>
    </source>
</evidence>
<accession>A0ABR7ISV4</accession>